<evidence type="ECO:0000256" key="4">
    <source>
        <dbReference type="ARBA" id="ARBA00023163"/>
    </source>
</evidence>
<comment type="caution">
    <text evidence="9">The sequence shown here is derived from an EMBL/GenBank/DDBJ whole genome shotgun (WGS) entry which is preliminary data.</text>
</comment>
<evidence type="ECO:0000256" key="2">
    <source>
        <dbReference type="ARBA" id="ARBA00023015"/>
    </source>
</evidence>
<dbReference type="GO" id="GO:0000977">
    <property type="term" value="F:RNA polymerase II transcription regulatory region sequence-specific DNA binding"/>
    <property type="evidence" value="ECO:0007669"/>
    <property type="project" value="TreeGrafter"/>
</dbReference>
<keyword evidence="5" id="KW-0539">Nucleus</keyword>
<evidence type="ECO:0000259" key="8">
    <source>
        <dbReference type="PROSITE" id="PS50217"/>
    </source>
</evidence>
<keyword evidence="2" id="KW-0805">Transcription regulation</keyword>
<keyword evidence="10" id="KW-1185">Reference proteome</keyword>
<dbReference type="Pfam" id="PF00170">
    <property type="entry name" value="bZIP_1"/>
    <property type="match status" value="1"/>
</dbReference>
<dbReference type="InterPro" id="IPR052470">
    <property type="entry name" value="ER_Stress-Reg_TF"/>
</dbReference>
<dbReference type="PROSITE" id="PS50217">
    <property type="entry name" value="BZIP"/>
    <property type="match status" value="1"/>
</dbReference>
<dbReference type="InterPro" id="IPR046347">
    <property type="entry name" value="bZIP_sf"/>
</dbReference>
<feature type="region of interest" description="Disordered" evidence="7">
    <location>
        <begin position="232"/>
        <end position="263"/>
    </location>
</feature>
<dbReference type="CDD" id="cd14812">
    <property type="entry name" value="bZIP_u3"/>
    <property type="match status" value="1"/>
</dbReference>
<proteinExistence type="predicted"/>
<dbReference type="AlphaFoldDB" id="A0A9P5YNG9"/>
<feature type="compositionally biased region" description="Polar residues" evidence="7">
    <location>
        <begin position="43"/>
        <end position="63"/>
    </location>
</feature>
<feature type="region of interest" description="Disordered" evidence="7">
    <location>
        <begin position="317"/>
        <end position="348"/>
    </location>
</feature>
<evidence type="ECO:0000256" key="5">
    <source>
        <dbReference type="ARBA" id="ARBA00023242"/>
    </source>
</evidence>
<dbReference type="GO" id="GO:0000981">
    <property type="term" value="F:DNA-binding transcription factor activity, RNA polymerase II-specific"/>
    <property type="evidence" value="ECO:0007669"/>
    <property type="project" value="TreeGrafter"/>
</dbReference>
<dbReference type="GO" id="GO:0005634">
    <property type="term" value="C:nucleus"/>
    <property type="evidence" value="ECO:0007669"/>
    <property type="project" value="TreeGrafter"/>
</dbReference>
<dbReference type="Gene3D" id="1.20.5.170">
    <property type="match status" value="1"/>
</dbReference>
<evidence type="ECO:0000256" key="7">
    <source>
        <dbReference type="SAM" id="MobiDB-lite"/>
    </source>
</evidence>
<evidence type="ECO:0000256" key="3">
    <source>
        <dbReference type="ARBA" id="ARBA00023125"/>
    </source>
</evidence>
<keyword evidence="1" id="KW-0832">Ubl conjugation</keyword>
<gene>
    <name evidence="9" type="ORF">BDN70DRAFT_939414</name>
</gene>
<protein>
    <recommendedName>
        <fullName evidence="6">X-box-binding protein 1</fullName>
    </recommendedName>
</protein>
<evidence type="ECO:0000256" key="1">
    <source>
        <dbReference type="ARBA" id="ARBA00022843"/>
    </source>
</evidence>
<evidence type="ECO:0000256" key="6">
    <source>
        <dbReference type="ARBA" id="ARBA00040165"/>
    </source>
</evidence>
<dbReference type="OrthoDB" id="295274at2759"/>
<dbReference type="PANTHER" id="PTHR46542:SF1">
    <property type="entry name" value="X-BOX BINDING PROTEIN 1"/>
    <property type="match status" value="1"/>
</dbReference>
<dbReference type="InterPro" id="IPR004827">
    <property type="entry name" value="bZIP"/>
</dbReference>
<dbReference type="SMART" id="SM00338">
    <property type="entry name" value="BRLZ"/>
    <property type="match status" value="1"/>
</dbReference>
<dbReference type="SUPFAM" id="SSF57959">
    <property type="entry name" value="Leucine zipper domain"/>
    <property type="match status" value="1"/>
</dbReference>
<evidence type="ECO:0000313" key="10">
    <source>
        <dbReference type="Proteomes" id="UP000807469"/>
    </source>
</evidence>
<dbReference type="PANTHER" id="PTHR46542">
    <property type="entry name" value="X-BOX BINDING PROTEIN 1"/>
    <property type="match status" value="1"/>
</dbReference>
<sequence>MSATTFINPSALAFNPPSPAPSSSYTHDDDEDAGPSRKRQRTADSSPNDSTSTAAPTKDLSLSEQRKEARAHRNRIAAQNSRDRRKAQFSYLERRVAELEEENRRLRAGMQVPSTVAPTVVRTTGFASQVALSAALEDRLRAERERERERENQELKERIRTLERGWDAVVKALAAQGLPTGLGPTTQPAPEPTTAQAPVVVPSQPTTTKPAYTSFPSPAPSNASLDFDITTPSTTTTSPIFSSPQSQSHSHAAQAHSTHDETTRHLARVATTGGPSLARSVSLQRVVSAAVSVSASTAERHAMPPYLRALQLKGIAQQQQQQQQRTATRRWRTSFGRSSRRRALRLRK</sequence>
<feature type="compositionally biased region" description="Basic residues" evidence="7">
    <location>
        <begin position="327"/>
        <end position="348"/>
    </location>
</feature>
<feature type="domain" description="BZIP" evidence="8">
    <location>
        <begin position="64"/>
        <end position="107"/>
    </location>
</feature>
<reference evidence="9" key="1">
    <citation type="submission" date="2020-11" db="EMBL/GenBank/DDBJ databases">
        <authorList>
            <consortium name="DOE Joint Genome Institute"/>
            <person name="Ahrendt S."/>
            <person name="Riley R."/>
            <person name="Andreopoulos W."/>
            <person name="Labutti K."/>
            <person name="Pangilinan J."/>
            <person name="Ruiz-Duenas F.J."/>
            <person name="Barrasa J.M."/>
            <person name="Sanchez-Garcia M."/>
            <person name="Camarero S."/>
            <person name="Miyauchi S."/>
            <person name="Serrano A."/>
            <person name="Linde D."/>
            <person name="Babiker R."/>
            <person name="Drula E."/>
            <person name="Ayuso-Fernandez I."/>
            <person name="Pacheco R."/>
            <person name="Padilla G."/>
            <person name="Ferreira P."/>
            <person name="Barriuso J."/>
            <person name="Kellner H."/>
            <person name="Castanera R."/>
            <person name="Alfaro M."/>
            <person name="Ramirez L."/>
            <person name="Pisabarro A.G."/>
            <person name="Kuo A."/>
            <person name="Tritt A."/>
            <person name="Lipzen A."/>
            <person name="He G."/>
            <person name="Yan M."/>
            <person name="Ng V."/>
            <person name="Cullen D."/>
            <person name="Martin F."/>
            <person name="Rosso M.-N."/>
            <person name="Henrissat B."/>
            <person name="Hibbett D."/>
            <person name="Martinez A.T."/>
            <person name="Grigoriev I.V."/>
        </authorList>
    </citation>
    <scope>NUCLEOTIDE SEQUENCE</scope>
    <source>
        <strain evidence="9">CIRM-BRFM 674</strain>
    </source>
</reference>
<feature type="compositionally biased region" description="Low complexity" evidence="7">
    <location>
        <begin position="184"/>
        <end position="202"/>
    </location>
</feature>
<feature type="region of interest" description="Disordered" evidence="7">
    <location>
        <begin position="1"/>
        <end position="86"/>
    </location>
</feature>
<keyword evidence="4" id="KW-0804">Transcription</keyword>
<accession>A0A9P5YNG9</accession>
<dbReference type="Proteomes" id="UP000807469">
    <property type="component" value="Unassembled WGS sequence"/>
</dbReference>
<dbReference type="PROSITE" id="PS00036">
    <property type="entry name" value="BZIP_BASIC"/>
    <property type="match status" value="1"/>
</dbReference>
<organism evidence="9 10">
    <name type="scientific">Pholiota conissans</name>
    <dbReference type="NCBI Taxonomy" id="109636"/>
    <lineage>
        <taxon>Eukaryota</taxon>
        <taxon>Fungi</taxon>
        <taxon>Dikarya</taxon>
        <taxon>Basidiomycota</taxon>
        <taxon>Agaricomycotina</taxon>
        <taxon>Agaricomycetes</taxon>
        <taxon>Agaricomycetidae</taxon>
        <taxon>Agaricales</taxon>
        <taxon>Agaricineae</taxon>
        <taxon>Strophariaceae</taxon>
        <taxon>Pholiota</taxon>
    </lineage>
</organism>
<feature type="region of interest" description="Disordered" evidence="7">
    <location>
        <begin position="179"/>
        <end position="209"/>
    </location>
</feature>
<dbReference type="EMBL" id="MU155843">
    <property type="protein sequence ID" value="KAF9470810.1"/>
    <property type="molecule type" value="Genomic_DNA"/>
</dbReference>
<feature type="compositionally biased region" description="Low complexity" evidence="7">
    <location>
        <begin position="232"/>
        <end position="256"/>
    </location>
</feature>
<evidence type="ECO:0000313" key="9">
    <source>
        <dbReference type="EMBL" id="KAF9470810.1"/>
    </source>
</evidence>
<keyword evidence="3" id="KW-0238">DNA-binding</keyword>
<name>A0A9P5YNG9_9AGAR</name>